<dbReference type="SUPFAM" id="SSF53223">
    <property type="entry name" value="Aminoacid dehydrogenase-like, N-terminal domain"/>
    <property type="match status" value="1"/>
</dbReference>
<proteinExistence type="inferred from homology"/>
<evidence type="ECO:0000256" key="2">
    <source>
        <dbReference type="ARBA" id="ARBA00023002"/>
    </source>
</evidence>
<accession>A0A183DH96</accession>
<dbReference type="Gene3D" id="3.40.50.10860">
    <property type="entry name" value="Leucine Dehydrogenase, chain A, domain 1"/>
    <property type="match status" value="1"/>
</dbReference>
<keyword evidence="2" id="KW-0560">Oxidoreductase</keyword>
<dbReference type="WBParaSite" id="GPUH_0000809601-mRNA-1">
    <property type="protein sequence ID" value="GPUH_0000809601-mRNA-1"/>
    <property type="gene ID" value="GPUH_0000809601"/>
</dbReference>
<dbReference type="InterPro" id="IPR046346">
    <property type="entry name" value="Aminoacid_DH-like_N_sf"/>
</dbReference>
<keyword evidence="3" id="KW-1133">Transmembrane helix</keyword>
<dbReference type="Pfam" id="PF02812">
    <property type="entry name" value="ELFV_dehydrog_N"/>
    <property type="match status" value="1"/>
</dbReference>
<dbReference type="PANTHER" id="PTHR11606">
    <property type="entry name" value="GLUTAMATE DEHYDROGENASE"/>
    <property type="match status" value="1"/>
</dbReference>
<reference evidence="5" key="1">
    <citation type="submission" date="2016-06" db="UniProtKB">
        <authorList>
            <consortium name="WormBaseParasite"/>
        </authorList>
    </citation>
    <scope>IDENTIFICATION</scope>
</reference>
<feature type="transmembrane region" description="Helical" evidence="3">
    <location>
        <begin position="167"/>
        <end position="186"/>
    </location>
</feature>
<keyword evidence="3" id="KW-0812">Transmembrane</keyword>
<dbReference type="InterPro" id="IPR006097">
    <property type="entry name" value="Glu/Leu/Phe/Val/Trp_DH_dimer"/>
</dbReference>
<dbReference type="GO" id="GO:0005739">
    <property type="term" value="C:mitochondrion"/>
    <property type="evidence" value="ECO:0007669"/>
    <property type="project" value="TreeGrafter"/>
</dbReference>
<name>A0A183DH96_9BILA</name>
<comment type="similarity">
    <text evidence="1">Belongs to the Glu/Leu/Phe/Val dehydrogenases family.</text>
</comment>
<protein>
    <submittedName>
        <fullName evidence="5">ELFV_dehydrog_N domain-containing protein</fullName>
    </submittedName>
</protein>
<organism evidence="5">
    <name type="scientific">Gongylonema pulchrum</name>
    <dbReference type="NCBI Taxonomy" id="637853"/>
    <lineage>
        <taxon>Eukaryota</taxon>
        <taxon>Metazoa</taxon>
        <taxon>Ecdysozoa</taxon>
        <taxon>Nematoda</taxon>
        <taxon>Chromadorea</taxon>
        <taxon>Rhabditida</taxon>
        <taxon>Spirurina</taxon>
        <taxon>Spiruromorpha</taxon>
        <taxon>Spiruroidea</taxon>
        <taxon>Gongylonematidae</taxon>
        <taxon>Gongylonema</taxon>
    </lineage>
</organism>
<evidence type="ECO:0000259" key="4">
    <source>
        <dbReference type="Pfam" id="PF02812"/>
    </source>
</evidence>
<evidence type="ECO:0000256" key="3">
    <source>
        <dbReference type="SAM" id="Phobius"/>
    </source>
</evidence>
<evidence type="ECO:0000313" key="5">
    <source>
        <dbReference type="WBParaSite" id="GPUH_0000809601-mRNA-1"/>
    </source>
</evidence>
<keyword evidence="3" id="KW-0472">Membrane</keyword>
<dbReference type="PANTHER" id="PTHR11606:SF13">
    <property type="entry name" value="GLUTAMATE DEHYDROGENASE 1, MITOCHONDRIAL"/>
    <property type="match status" value="1"/>
</dbReference>
<sequence length="195" mass="21712">LMTYKCAVVDVPFGGAKGAVKIDPRKYSEHEIEKITRRLTIELAKKGFLGPGVDVPAPDMGTSEREMAWIADTYAQTVGQQDREAYACVTGKPIVSGGIELFTVLFPVVRDELCGPKIFISFCRIAGIRGRTTATGRGIWQALDAFVNSEQYMRRVGLTTGLQGKKFITQVLFSSTLFFFLLMLRLRHIWSCCPH</sequence>
<dbReference type="GO" id="GO:0004352">
    <property type="term" value="F:glutamate dehydrogenase (NAD+) activity"/>
    <property type="evidence" value="ECO:0007669"/>
    <property type="project" value="TreeGrafter"/>
</dbReference>
<dbReference type="GO" id="GO:0006538">
    <property type="term" value="P:L-glutamate catabolic process"/>
    <property type="evidence" value="ECO:0007669"/>
    <property type="project" value="TreeGrafter"/>
</dbReference>
<evidence type="ECO:0000256" key="1">
    <source>
        <dbReference type="ARBA" id="ARBA00006382"/>
    </source>
</evidence>
<feature type="domain" description="Glutamate/phenylalanine/leucine/valine/L-tryptophan dehydrogenase dimerisation" evidence="4">
    <location>
        <begin position="1"/>
        <end position="75"/>
    </location>
</feature>
<dbReference type="AlphaFoldDB" id="A0A183DH96"/>